<dbReference type="InterPro" id="IPR014853">
    <property type="entry name" value="VWF/SSPO/ZAN-like_Cys-rich_dom"/>
</dbReference>
<feature type="non-terminal residue" evidence="4">
    <location>
        <position position="256"/>
    </location>
</feature>
<dbReference type="Pfam" id="PF08742">
    <property type="entry name" value="C8"/>
    <property type="match status" value="1"/>
</dbReference>
<dbReference type="PANTHER" id="PTHR11339">
    <property type="entry name" value="EXTRACELLULAR MATRIX GLYCOPROTEIN RELATED"/>
    <property type="match status" value="1"/>
</dbReference>
<sequence length="256" mass="28487">VCSTWGNFHFKTFDGAIFYFPGLCNYIFASQCNTPYEDFNIQLRRTVVDNAPTISRVTMRLEGVAIELRKDIITINSNKVQLPYSQSGVTIDKSSIYVKVASKMGIMLMWNEDDSILLELSEKYANQTCGLCGDFNGLPGYNEFYSNNVKLTALQYGNMQKLDGPTEHCEDYAPSAPDNCTESSDDICQKTLTSSAFAECNSLVDVTEYIAACQADLCRSRVSKNSSCICDTIAEYSRQCAHAGGQPLNWRTSKLC</sequence>
<keyword evidence="2" id="KW-0325">Glycoprotein</keyword>
<dbReference type="GO" id="GO:0031012">
    <property type="term" value="C:extracellular matrix"/>
    <property type="evidence" value="ECO:0007669"/>
    <property type="project" value="TreeGrafter"/>
</dbReference>
<comment type="caution">
    <text evidence="4">The sequence shown here is derived from an EMBL/GenBank/DDBJ whole genome shotgun (WGS) entry which is preliminary data.</text>
</comment>
<dbReference type="Pfam" id="PF00094">
    <property type="entry name" value="VWD"/>
    <property type="match status" value="1"/>
</dbReference>
<evidence type="ECO:0000256" key="2">
    <source>
        <dbReference type="ARBA" id="ARBA00023180"/>
    </source>
</evidence>
<evidence type="ECO:0000259" key="3">
    <source>
        <dbReference type="PROSITE" id="PS51233"/>
    </source>
</evidence>
<dbReference type="GO" id="GO:0005615">
    <property type="term" value="C:extracellular space"/>
    <property type="evidence" value="ECO:0007669"/>
    <property type="project" value="TreeGrafter"/>
</dbReference>
<feature type="domain" description="VWFD" evidence="3">
    <location>
        <begin position="1"/>
        <end position="170"/>
    </location>
</feature>
<gene>
    <name evidence="4" type="primary">Muc5b_1</name>
    <name evidence="4" type="ORF">RAMSUL_R09590</name>
</gene>
<dbReference type="InterPro" id="IPR001846">
    <property type="entry name" value="VWF_type-D"/>
</dbReference>
<evidence type="ECO:0000313" key="4">
    <source>
        <dbReference type="EMBL" id="NXP80619.1"/>
    </source>
</evidence>
<keyword evidence="5" id="KW-1185">Reference proteome</keyword>
<name>A0A852CHW5_9PICI</name>
<dbReference type="AlphaFoldDB" id="A0A852CHW5"/>
<feature type="non-terminal residue" evidence="4">
    <location>
        <position position="1"/>
    </location>
</feature>
<dbReference type="InterPro" id="IPR050780">
    <property type="entry name" value="Mucin_vWF_Thrombospondin_sf"/>
</dbReference>
<dbReference type="PROSITE" id="PS51233">
    <property type="entry name" value="VWFD"/>
    <property type="match status" value="1"/>
</dbReference>
<accession>A0A852CHW5</accession>
<dbReference type="SMART" id="SM00216">
    <property type="entry name" value="VWD"/>
    <property type="match status" value="1"/>
</dbReference>
<organism evidence="4 5">
    <name type="scientific">Ramphastos sulfuratus</name>
    <dbReference type="NCBI Taxonomy" id="322582"/>
    <lineage>
        <taxon>Eukaryota</taxon>
        <taxon>Metazoa</taxon>
        <taxon>Chordata</taxon>
        <taxon>Craniata</taxon>
        <taxon>Vertebrata</taxon>
        <taxon>Euteleostomi</taxon>
        <taxon>Archelosauria</taxon>
        <taxon>Archosauria</taxon>
        <taxon>Dinosauria</taxon>
        <taxon>Saurischia</taxon>
        <taxon>Theropoda</taxon>
        <taxon>Coelurosauria</taxon>
        <taxon>Aves</taxon>
        <taxon>Neognathae</taxon>
        <taxon>Neoaves</taxon>
        <taxon>Telluraves</taxon>
        <taxon>Coraciimorphae</taxon>
        <taxon>Piciformes</taxon>
        <taxon>Ramphastidae</taxon>
        <taxon>Ramphastos</taxon>
    </lineage>
</organism>
<evidence type="ECO:0000256" key="1">
    <source>
        <dbReference type="ARBA" id="ARBA00023157"/>
    </source>
</evidence>
<protein>
    <submittedName>
        <fullName evidence="4">MUC5B protein</fullName>
    </submittedName>
</protein>
<evidence type="ECO:0000313" key="5">
    <source>
        <dbReference type="Proteomes" id="UP000611227"/>
    </source>
</evidence>
<dbReference type="SMART" id="SM00832">
    <property type="entry name" value="C8"/>
    <property type="match status" value="1"/>
</dbReference>
<dbReference type="PANTHER" id="PTHR11339:SF408">
    <property type="entry name" value="MUCIN-5B"/>
    <property type="match status" value="1"/>
</dbReference>
<dbReference type="Proteomes" id="UP000611227">
    <property type="component" value="Unassembled WGS sequence"/>
</dbReference>
<keyword evidence="1" id="KW-1015">Disulfide bond</keyword>
<reference evidence="4" key="1">
    <citation type="submission" date="2019-09" db="EMBL/GenBank/DDBJ databases">
        <title>Bird 10,000 Genomes (B10K) Project - Family phase.</title>
        <authorList>
            <person name="Zhang G."/>
        </authorList>
    </citation>
    <scope>NUCLEOTIDE SEQUENCE</scope>
    <source>
        <strain evidence="4">B10K-DU-001-30</strain>
        <tissue evidence="4">Muscle</tissue>
    </source>
</reference>
<dbReference type="EMBL" id="WBNM01037331">
    <property type="protein sequence ID" value="NXP80619.1"/>
    <property type="molecule type" value="Genomic_DNA"/>
</dbReference>
<proteinExistence type="predicted"/>